<keyword evidence="3" id="KW-0282">Flagellum</keyword>
<evidence type="ECO:0000313" key="3">
    <source>
        <dbReference type="EMBL" id="GAX88108.1"/>
    </source>
</evidence>
<protein>
    <recommendedName>
        <fullName evidence="1">Flagella basal body P-ring formation protein FlgA</fullName>
    </recommendedName>
</protein>
<dbReference type="RefSeq" id="WP_096259864.1">
    <property type="nucleotide sequence ID" value="NZ_BDME01000006.1"/>
</dbReference>
<dbReference type="PANTHER" id="PTHR36307">
    <property type="entry name" value="FLAGELLA BASAL BODY P-RING FORMATION PROTEIN FLGA"/>
    <property type="match status" value="1"/>
</dbReference>
<dbReference type="GO" id="GO:0044780">
    <property type="term" value="P:bacterial-type flagellum assembly"/>
    <property type="evidence" value="ECO:0007669"/>
    <property type="project" value="InterPro"/>
</dbReference>
<evidence type="ECO:0000256" key="1">
    <source>
        <dbReference type="RuleBase" id="RU362063"/>
    </source>
</evidence>
<dbReference type="NCBIfam" id="TIGR03170">
    <property type="entry name" value="flgA_cterm"/>
    <property type="match status" value="1"/>
</dbReference>
<comment type="similarity">
    <text evidence="1">Belongs to the FlgA family.</text>
</comment>
<keyword evidence="1" id="KW-1005">Bacterial flagellum biogenesis</keyword>
<dbReference type="PANTHER" id="PTHR36307:SF1">
    <property type="entry name" value="FLAGELLA BASAL BODY P-RING FORMATION PROTEIN FLGA"/>
    <property type="match status" value="1"/>
</dbReference>
<dbReference type="AlphaFoldDB" id="A0A292YF44"/>
<organism evidence="3 4">
    <name type="scientific">Lebetimonas natsushimae</name>
    <dbReference type="NCBI Taxonomy" id="1936991"/>
    <lineage>
        <taxon>Bacteria</taxon>
        <taxon>Pseudomonadati</taxon>
        <taxon>Campylobacterota</taxon>
        <taxon>Epsilonproteobacteria</taxon>
        <taxon>Nautiliales</taxon>
        <taxon>Nautiliaceae</taxon>
        <taxon>Lebetimonas</taxon>
    </lineage>
</organism>
<dbReference type="Pfam" id="PF13144">
    <property type="entry name" value="ChapFlgA"/>
    <property type="match status" value="1"/>
</dbReference>
<keyword evidence="4" id="KW-1185">Reference proteome</keyword>
<gene>
    <name evidence="3" type="ORF">LNAT_P1403</name>
</gene>
<keyword evidence="3" id="KW-0966">Cell projection</keyword>
<keyword evidence="1" id="KW-0574">Periplasm</keyword>
<evidence type="ECO:0000259" key="2">
    <source>
        <dbReference type="Pfam" id="PF13144"/>
    </source>
</evidence>
<keyword evidence="3" id="KW-0969">Cilium</keyword>
<dbReference type="InterPro" id="IPR039246">
    <property type="entry name" value="Flagellar_FlgA"/>
</dbReference>
<reference evidence="3 4" key="1">
    <citation type="journal article" date="2017" name="Syst. Appl. Microbiol.">
        <title>Lebetimonas natsushimae sp. nov., a novel strictly anaerobic, moderately thermophilic chemoautotroph isolated from a deep-sea hydrothermal vent polychaete nest in the Mid-Okinawa Trough.</title>
        <authorList>
            <person name="Nagata R."/>
            <person name="Takaki Y."/>
            <person name="Tame A."/>
            <person name="Nunoura T."/>
            <person name="Muto H."/>
            <person name="Mino S."/>
            <person name="Sawayama S."/>
            <person name="Takai K."/>
            <person name="Nakagawa S."/>
        </authorList>
    </citation>
    <scope>NUCLEOTIDE SEQUENCE [LARGE SCALE GENOMIC DNA]</scope>
    <source>
        <strain evidence="3 4">HS1857</strain>
    </source>
</reference>
<name>A0A292YF44_9BACT</name>
<comment type="function">
    <text evidence="1">Involved in the assembly process of the P-ring formation. It may associate with FlgF on the rod constituting a structure essential for the P-ring assembly or may act as a modulator protein for the P-ring assembly.</text>
</comment>
<evidence type="ECO:0000313" key="4">
    <source>
        <dbReference type="Proteomes" id="UP000217944"/>
    </source>
</evidence>
<dbReference type="EMBL" id="BDME01000006">
    <property type="protein sequence ID" value="GAX88108.1"/>
    <property type="molecule type" value="Genomic_DNA"/>
</dbReference>
<dbReference type="GO" id="GO:0042597">
    <property type="term" value="C:periplasmic space"/>
    <property type="evidence" value="ECO:0007669"/>
    <property type="project" value="UniProtKB-SubCell"/>
</dbReference>
<dbReference type="Gene3D" id="2.30.30.760">
    <property type="match status" value="1"/>
</dbReference>
<dbReference type="InterPro" id="IPR017585">
    <property type="entry name" value="SAF_FlgA"/>
</dbReference>
<comment type="subcellular location">
    <subcellularLocation>
        <location evidence="1">Periplasm</location>
    </subcellularLocation>
</comment>
<proteinExistence type="inferred from homology"/>
<comment type="caution">
    <text evidence="3">The sequence shown here is derived from an EMBL/GenBank/DDBJ whole genome shotgun (WGS) entry which is preliminary data.</text>
</comment>
<sequence length="200" mass="23307">MKNGKWLLLFLPFFLFADAKNELIKFYKKHYPNIKIISIYTQKPFPKKYKKISFKFANYKSQSGNLIIDNKYYFYRIKAKLKVYTANRVIKKNEPVFSNVSQKEINFRNFYSPPLIKIDKNLIASKVISKNAVITKNNTKIKPDILKGDSINVVFKGNGIEIYSKGKALNDANINDKIKVEINHKIYEGVVDKNNIVEIK</sequence>
<dbReference type="Proteomes" id="UP000217944">
    <property type="component" value="Unassembled WGS sequence"/>
</dbReference>
<dbReference type="OrthoDB" id="5372926at2"/>
<feature type="domain" description="Flagella basal body P-ring formation protein FlgA SAF" evidence="2">
    <location>
        <begin position="82"/>
        <end position="199"/>
    </location>
</feature>
<accession>A0A292YF44</accession>